<dbReference type="InterPro" id="IPR000064">
    <property type="entry name" value="NLP_P60_dom"/>
</dbReference>
<dbReference type="InterPro" id="IPR036366">
    <property type="entry name" value="PGBDSf"/>
</dbReference>
<dbReference type="PANTHER" id="PTHR47053">
    <property type="entry name" value="MUREIN DD-ENDOPEPTIDASE MEPH-RELATED"/>
    <property type="match status" value="1"/>
</dbReference>
<dbReference type="GO" id="GO:0008234">
    <property type="term" value="F:cysteine-type peptidase activity"/>
    <property type="evidence" value="ECO:0007669"/>
    <property type="project" value="UniProtKB-KW"/>
</dbReference>
<dbReference type="Pfam" id="PF00877">
    <property type="entry name" value="NLPC_P60"/>
    <property type="match status" value="1"/>
</dbReference>
<dbReference type="Gene3D" id="1.10.101.10">
    <property type="entry name" value="PGBD-like superfamily/PGBD"/>
    <property type="match status" value="1"/>
</dbReference>
<comment type="similarity">
    <text evidence="1">Belongs to the peptidase C40 family.</text>
</comment>
<evidence type="ECO:0000259" key="5">
    <source>
        <dbReference type="PROSITE" id="PS51935"/>
    </source>
</evidence>
<dbReference type="Pfam" id="PF01471">
    <property type="entry name" value="PG_binding_1"/>
    <property type="match status" value="1"/>
</dbReference>
<protein>
    <submittedName>
        <fullName evidence="6">Putative endopeptidase p60</fullName>
        <ecNumber evidence="6">3.4.-.-</ecNumber>
    </submittedName>
</protein>
<dbReference type="PROSITE" id="PS51935">
    <property type="entry name" value="NLPC_P60"/>
    <property type="match status" value="1"/>
</dbReference>
<evidence type="ECO:0000256" key="1">
    <source>
        <dbReference type="ARBA" id="ARBA00007074"/>
    </source>
</evidence>
<evidence type="ECO:0000256" key="2">
    <source>
        <dbReference type="ARBA" id="ARBA00022670"/>
    </source>
</evidence>
<dbReference type="AlphaFoldDB" id="A0A2K9E545"/>
<evidence type="ECO:0000313" key="7">
    <source>
        <dbReference type="Proteomes" id="UP000233534"/>
    </source>
</evidence>
<name>A0A2K9E545_9FIRM</name>
<dbReference type="RefSeq" id="WP_101299137.1">
    <property type="nucleotide sequence ID" value="NZ_CP025197.1"/>
</dbReference>
<accession>A0A2K9E545</accession>
<dbReference type="InterPro" id="IPR051202">
    <property type="entry name" value="Peptidase_C40"/>
</dbReference>
<evidence type="ECO:0000313" key="6">
    <source>
        <dbReference type="EMBL" id="AUG56596.1"/>
    </source>
</evidence>
<sequence length="989" mass="112653">MFTADVAPKLKDKFDYILLQFRLPGGAWIQSRDILANPDYISRFSMNFDHNIGDSEPERKGFDRYKKTIWILDPGTQERQGLRYFRVLGIYKDRTQKPFTSTEMAFIVNSTSITLSGLTTSVIEGTHNFTIRKYDNNVKKIGVYLMGDTTDVPDYVPEYGRYIASEKEIGIINPIDGTISYNYAFDSTQYKNGKYELYAKAFDSEGKKIHETYHKEFSIKNKAAVPEFSVEPGCYNEKQVVRLSSKSPGSYFYYTTDGTTPTLSSQRYDATRGIVIDKTTTLKVFAWNIKYENSPVVEAEYIIDPTALPSGKWNFHKGGTDRLSYLSDKDLNRTNLTKLEEASKNLTIRLKRINERIKTEVAQKYLDLAGSKAPSAYNTKHKVIAALTWDDTKVQKLYNKGGMYQKYGVDQRMLLAIIYQEGTGSFNTNSEVKDKYGGNYVQPDFEKDIAAALENHGVKKLNAYKYYWKQFEDSIKSLAKTKGNANITKGKGDLYQFLNYCTLGATIENGVITKVSTMGMYAEDNDWWSKVKTIFDEIVENNGNNPSEKYSEFVKTIKTPIKAGYELPKVKFIETSNGKVWSDNNTWLSGYSLITAVLDDSPSISFPLKYQMKANNADTSNLIYQVQTLLNNNLSPDLKSMLSLEVDSHYGRRTTAVVKLYQQQNNAKEITGEVNEEMFNLLKSGSWKLTKPGEGKYVLKDTGNYSYYEWVSTDSSQWMSINKSRNDLVNKAKELLTVHNGDPLHYFWGGNFGRDGGAYSGYHKNWGKTEKVTVGGNWSTGKNVPYGRDCSGYVQWVYYQITGIDIGNTTYAQKDGIWLEEIDRSQAKPGDLVYNENFTHVGMYIGKDTDGLPMFIHAAGSAYGTPEVKSLWGDDGNSESLDKLREMDNCYVTGRVIISKFNQSLNDPQYSRIKSSAQFVINKDGKDVVVPYRDVKVIKEYNKPDRFEYHDAKTNTKYQASIKSLPMDVNNYGQNLKRYFRVKVRFSEE</sequence>
<dbReference type="EC" id="3.4.-.-" evidence="6"/>
<organism evidence="6 7">
    <name type="scientific">Acetivibrio saccincola</name>
    <dbReference type="NCBI Taxonomy" id="1677857"/>
    <lineage>
        <taxon>Bacteria</taxon>
        <taxon>Bacillati</taxon>
        <taxon>Bacillota</taxon>
        <taxon>Clostridia</taxon>
        <taxon>Eubacteriales</taxon>
        <taxon>Oscillospiraceae</taxon>
        <taxon>Acetivibrio</taxon>
    </lineage>
</organism>
<dbReference type="PANTHER" id="PTHR47053:SF1">
    <property type="entry name" value="MUREIN DD-ENDOPEPTIDASE MEPH-RELATED"/>
    <property type="match status" value="1"/>
</dbReference>
<dbReference type="GO" id="GO:0006508">
    <property type="term" value="P:proteolysis"/>
    <property type="evidence" value="ECO:0007669"/>
    <property type="project" value="UniProtKB-KW"/>
</dbReference>
<dbReference type="EMBL" id="CP025197">
    <property type="protein sequence ID" value="AUG56596.1"/>
    <property type="molecule type" value="Genomic_DNA"/>
</dbReference>
<dbReference type="InterPro" id="IPR038765">
    <property type="entry name" value="Papain-like_cys_pep_sf"/>
</dbReference>
<keyword evidence="2" id="KW-0645">Protease</keyword>
<dbReference type="KEGG" id="hsc:HVS_03240"/>
<keyword evidence="7" id="KW-1185">Reference proteome</keyword>
<feature type="domain" description="NlpC/P60" evidence="5">
    <location>
        <begin position="722"/>
        <end position="883"/>
    </location>
</feature>
<proteinExistence type="inferred from homology"/>
<evidence type="ECO:0000256" key="4">
    <source>
        <dbReference type="ARBA" id="ARBA00022807"/>
    </source>
</evidence>
<dbReference type="Gene3D" id="3.90.1720.10">
    <property type="entry name" value="endopeptidase domain like (from Nostoc punctiforme)"/>
    <property type="match status" value="1"/>
</dbReference>
<reference evidence="6 7" key="1">
    <citation type="submission" date="2017-12" db="EMBL/GenBank/DDBJ databases">
        <title>Complete genome sequence of Herbivorax saccincola GGR1, a novel Cellulosome-producing hydrolytic bacterium in a thermophilic biogas plant, established by Illumina and Nanopore MinION sequencing.</title>
        <authorList>
            <person name="Pechtl A."/>
            <person name="Ruckert C."/>
            <person name="Koeck D.E."/>
            <person name="Maus I."/>
            <person name="Winkler A."/>
            <person name="Kalinowski J."/>
            <person name="Puhler A."/>
            <person name="Schwarz W.W."/>
            <person name="Zverlov V.V."/>
            <person name="Schluter A."/>
            <person name="Liebl W."/>
        </authorList>
    </citation>
    <scope>NUCLEOTIDE SEQUENCE [LARGE SCALE GENOMIC DNA]</scope>
    <source>
        <strain evidence="7">SR1</strain>
    </source>
</reference>
<dbReference type="Proteomes" id="UP000233534">
    <property type="component" value="Chromosome"/>
</dbReference>
<keyword evidence="4" id="KW-0788">Thiol protease</keyword>
<dbReference type="InterPro" id="IPR002477">
    <property type="entry name" value="Peptidoglycan-bd-like"/>
</dbReference>
<evidence type="ECO:0000256" key="3">
    <source>
        <dbReference type="ARBA" id="ARBA00022801"/>
    </source>
</evidence>
<dbReference type="Pfam" id="PF13290">
    <property type="entry name" value="CHB_HEX_C_1"/>
    <property type="match status" value="1"/>
</dbReference>
<dbReference type="SUPFAM" id="SSF54001">
    <property type="entry name" value="Cysteine proteinases"/>
    <property type="match status" value="1"/>
</dbReference>
<keyword evidence="3 6" id="KW-0378">Hydrolase</keyword>
<dbReference type="InterPro" id="IPR059177">
    <property type="entry name" value="GH29D-like_dom"/>
</dbReference>
<gene>
    <name evidence="6" type="primary">iap</name>
    <name evidence="6" type="ORF">HVS_03240</name>
</gene>